<gene>
    <name evidence="3" type="primary">CSON001012</name>
</gene>
<evidence type="ECO:0000313" key="2">
    <source>
        <dbReference type="EMBL" id="SSX09320.1"/>
    </source>
</evidence>
<dbReference type="EMBL" id="UFQS01001166">
    <property type="protein sequence ID" value="SSX09320.1"/>
    <property type="molecule type" value="Genomic_DNA"/>
</dbReference>
<keyword evidence="1" id="KW-0472">Membrane</keyword>
<reference evidence="2" key="1">
    <citation type="submission" date="2018-04" db="EMBL/GenBank/DDBJ databases">
        <authorList>
            <person name="Go L.Y."/>
            <person name="Mitchell J.A."/>
        </authorList>
    </citation>
    <scope>NUCLEOTIDE SEQUENCE</scope>
    <source>
        <tissue evidence="2">Whole organism</tissue>
    </source>
</reference>
<keyword evidence="1" id="KW-1133">Transmembrane helix</keyword>
<organism evidence="3">
    <name type="scientific">Culicoides sonorensis</name>
    <name type="common">Biting midge</name>
    <dbReference type="NCBI Taxonomy" id="179676"/>
    <lineage>
        <taxon>Eukaryota</taxon>
        <taxon>Metazoa</taxon>
        <taxon>Ecdysozoa</taxon>
        <taxon>Arthropoda</taxon>
        <taxon>Hexapoda</taxon>
        <taxon>Insecta</taxon>
        <taxon>Pterygota</taxon>
        <taxon>Neoptera</taxon>
        <taxon>Endopterygota</taxon>
        <taxon>Diptera</taxon>
        <taxon>Nematocera</taxon>
        <taxon>Chironomoidea</taxon>
        <taxon>Ceratopogonidae</taxon>
        <taxon>Ceratopogoninae</taxon>
        <taxon>Culicoides</taxon>
        <taxon>Monoculicoides</taxon>
    </lineage>
</organism>
<accession>A0A336MFN9</accession>
<reference evidence="3" key="2">
    <citation type="submission" date="2018-07" db="EMBL/GenBank/DDBJ databases">
        <authorList>
            <person name="Quirk P.G."/>
            <person name="Krulwich T.A."/>
        </authorList>
    </citation>
    <scope>NUCLEOTIDE SEQUENCE</scope>
</reference>
<evidence type="ECO:0000313" key="3">
    <source>
        <dbReference type="EMBL" id="SSX29222.1"/>
    </source>
</evidence>
<sequence>MAARVPRKPLLALFKQACDEIPEVVGSVAAAGVGLVIIGVGLVYYNSHDLSNRRYKFLPTVVRPDDPRAKNIRE</sequence>
<dbReference type="AlphaFoldDB" id="A0A336MFN9"/>
<proteinExistence type="predicted"/>
<dbReference type="EMBL" id="UFQT01001166">
    <property type="protein sequence ID" value="SSX29222.1"/>
    <property type="molecule type" value="Genomic_DNA"/>
</dbReference>
<feature type="transmembrane region" description="Helical" evidence="1">
    <location>
        <begin position="24"/>
        <end position="45"/>
    </location>
</feature>
<name>A0A336MFN9_CULSO</name>
<evidence type="ECO:0000256" key="1">
    <source>
        <dbReference type="SAM" id="Phobius"/>
    </source>
</evidence>
<keyword evidence="1" id="KW-0812">Transmembrane</keyword>
<dbReference type="VEuPathDB" id="VectorBase:CSON001012"/>
<protein>
    <submittedName>
        <fullName evidence="3">CSON001012 protein</fullName>
    </submittedName>
</protein>